<evidence type="ECO:0000256" key="7">
    <source>
        <dbReference type="ARBA" id="ARBA00022927"/>
    </source>
</evidence>
<dbReference type="CDD" id="cd20070">
    <property type="entry name" value="5TM_YidC_Alb3"/>
    <property type="match status" value="1"/>
</dbReference>
<dbReference type="RefSeq" id="WP_038436048.1">
    <property type="nucleotide sequence ID" value="NZ_CP006873.1"/>
</dbReference>
<keyword evidence="7" id="KW-0653">Protein transport</keyword>
<evidence type="ECO:0000256" key="3">
    <source>
        <dbReference type="ARBA" id="ARBA00015325"/>
    </source>
</evidence>
<evidence type="ECO:0000256" key="11">
    <source>
        <dbReference type="ARBA" id="ARBA00033245"/>
    </source>
</evidence>
<keyword evidence="8 14" id="KW-1133">Transmembrane helix</keyword>
<dbReference type="GO" id="GO:0051205">
    <property type="term" value="P:protein insertion into membrane"/>
    <property type="evidence" value="ECO:0007669"/>
    <property type="project" value="TreeGrafter"/>
</dbReference>
<feature type="domain" description="Membrane insertase YidC/Oxa/ALB C-terminal" evidence="15">
    <location>
        <begin position="335"/>
        <end position="528"/>
    </location>
</feature>
<dbReference type="InterPro" id="IPR028055">
    <property type="entry name" value="YidC/Oxa/ALB_C"/>
</dbReference>
<evidence type="ECO:0000256" key="2">
    <source>
        <dbReference type="ARBA" id="ARBA00010527"/>
    </source>
</evidence>
<feature type="domain" description="Membrane insertase YidC N-terminal" evidence="16">
    <location>
        <begin position="59"/>
        <end position="321"/>
    </location>
</feature>
<keyword evidence="18" id="KW-1185">Reference proteome</keyword>
<comment type="similarity">
    <text evidence="2">Belongs to the OXA1/ALB3/YidC family. Type 1 subfamily.</text>
</comment>
<evidence type="ECO:0000256" key="5">
    <source>
        <dbReference type="ARBA" id="ARBA00022475"/>
    </source>
</evidence>
<dbReference type="GO" id="GO:0032977">
    <property type="term" value="F:membrane insertase activity"/>
    <property type="evidence" value="ECO:0007669"/>
    <property type="project" value="InterPro"/>
</dbReference>
<dbReference type="PRINTS" id="PR00701">
    <property type="entry name" value="60KDINNERMP"/>
</dbReference>
<keyword evidence="10" id="KW-0143">Chaperone</keyword>
<name>A0A068DWF0_9FLAO</name>
<evidence type="ECO:0000259" key="15">
    <source>
        <dbReference type="Pfam" id="PF02096"/>
    </source>
</evidence>
<dbReference type="Pfam" id="PF14849">
    <property type="entry name" value="YidC_periplas"/>
    <property type="match status" value="1"/>
</dbReference>
<feature type="transmembrane region" description="Helical" evidence="14">
    <location>
        <begin position="510"/>
        <end position="526"/>
    </location>
</feature>
<dbReference type="InterPro" id="IPR028053">
    <property type="entry name" value="Membr_insert_YidC_N"/>
</dbReference>
<evidence type="ECO:0000256" key="8">
    <source>
        <dbReference type="ARBA" id="ARBA00022989"/>
    </source>
</evidence>
<protein>
    <recommendedName>
        <fullName evidence="3">Membrane protein insertase YidC</fullName>
    </recommendedName>
    <alternativeName>
        <fullName evidence="12">Foldase YidC</fullName>
    </alternativeName>
    <alternativeName>
        <fullName evidence="11">Membrane integrase YidC</fullName>
    </alternativeName>
</protein>
<dbReference type="HOGENOM" id="CLU_016535_2_0_10"/>
<dbReference type="Pfam" id="PF02096">
    <property type="entry name" value="60KD_IMP"/>
    <property type="match status" value="1"/>
</dbReference>
<dbReference type="GO" id="GO:0005886">
    <property type="term" value="C:plasma membrane"/>
    <property type="evidence" value="ECO:0007669"/>
    <property type="project" value="UniProtKB-SubCell"/>
</dbReference>
<evidence type="ECO:0000256" key="6">
    <source>
        <dbReference type="ARBA" id="ARBA00022692"/>
    </source>
</evidence>
<evidence type="ECO:0000256" key="1">
    <source>
        <dbReference type="ARBA" id="ARBA00004651"/>
    </source>
</evidence>
<dbReference type="InterPro" id="IPR001708">
    <property type="entry name" value="YidC/ALB3/OXA1/COX18"/>
</dbReference>
<keyword evidence="6 13" id="KW-0812">Transmembrane</keyword>
<feature type="transmembrane region" description="Helical" evidence="14">
    <location>
        <begin position="333"/>
        <end position="356"/>
    </location>
</feature>
<feature type="transmembrane region" description="Helical" evidence="14">
    <location>
        <begin position="404"/>
        <end position="422"/>
    </location>
</feature>
<evidence type="ECO:0000256" key="12">
    <source>
        <dbReference type="ARBA" id="ARBA00033342"/>
    </source>
</evidence>
<proteinExistence type="inferred from homology"/>
<feature type="transmembrane region" description="Helical" evidence="14">
    <location>
        <begin position="488"/>
        <end position="504"/>
    </location>
</feature>
<dbReference type="InterPro" id="IPR047196">
    <property type="entry name" value="YidC_ALB_C"/>
</dbReference>
<dbReference type="OrthoDB" id="9780552at2"/>
<dbReference type="EMBL" id="CP006873">
    <property type="protein sequence ID" value="AID37333.1"/>
    <property type="molecule type" value="Genomic_DNA"/>
</dbReference>
<dbReference type="STRING" id="1415657.FNIIJ_028"/>
<evidence type="ECO:0000256" key="13">
    <source>
        <dbReference type="RuleBase" id="RU003945"/>
    </source>
</evidence>
<dbReference type="KEGG" id="elv:FNIIJ_028"/>
<dbReference type="CDD" id="cd19961">
    <property type="entry name" value="EcYidC-like_peri"/>
    <property type="match status" value="1"/>
</dbReference>
<comment type="subcellular location">
    <subcellularLocation>
        <location evidence="1">Cell membrane</location>
        <topology evidence="1">Multi-pass membrane protein</topology>
    </subcellularLocation>
    <subcellularLocation>
        <location evidence="13">Membrane</location>
        <topology evidence="13">Multi-pass membrane protein</topology>
    </subcellularLocation>
</comment>
<dbReference type="AlphaFoldDB" id="A0A068DWF0"/>
<dbReference type="PANTHER" id="PTHR12428:SF65">
    <property type="entry name" value="CYTOCHROME C OXIDASE ASSEMBLY PROTEIN COX18, MITOCHONDRIAL"/>
    <property type="match status" value="1"/>
</dbReference>
<evidence type="ECO:0000313" key="17">
    <source>
        <dbReference type="EMBL" id="AID37333.1"/>
    </source>
</evidence>
<dbReference type="Proteomes" id="UP000027148">
    <property type="component" value="Chromosome"/>
</dbReference>
<dbReference type="InterPro" id="IPR038221">
    <property type="entry name" value="YidC_periplasmic_sf"/>
</dbReference>
<gene>
    <name evidence="17" type="primary">yidC</name>
    <name evidence="17" type="ORF">FNIIJ_028</name>
</gene>
<keyword evidence="4" id="KW-0813">Transport</keyword>
<evidence type="ECO:0000259" key="16">
    <source>
        <dbReference type="Pfam" id="PF14849"/>
    </source>
</evidence>
<feature type="transmembrane region" description="Helical" evidence="14">
    <location>
        <begin position="6"/>
        <end position="25"/>
    </location>
</feature>
<dbReference type="GO" id="GO:0015031">
    <property type="term" value="P:protein transport"/>
    <property type="evidence" value="ECO:0007669"/>
    <property type="project" value="UniProtKB-KW"/>
</dbReference>
<keyword evidence="5" id="KW-1003">Cell membrane</keyword>
<evidence type="ECO:0000256" key="9">
    <source>
        <dbReference type="ARBA" id="ARBA00023136"/>
    </source>
</evidence>
<evidence type="ECO:0000256" key="14">
    <source>
        <dbReference type="SAM" id="Phobius"/>
    </source>
</evidence>
<evidence type="ECO:0000256" key="4">
    <source>
        <dbReference type="ARBA" id="ARBA00022448"/>
    </source>
</evidence>
<evidence type="ECO:0000313" key="18">
    <source>
        <dbReference type="Proteomes" id="UP000027148"/>
    </source>
</evidence>
<dbReference type="PANTHER" id="PTHR12428">
    <property type="entry name" value="OXA1"/>
    <property type="match status" value="1"/>
</dbReference>
<dbReference type="Gene3D" id="2.70.98.90">
    <property type="match status" value="1"/>
</dbReference>
<sequence length="539" mass="63795">MQDQKIDYYLLIGTIISILIVFFCLKKPFNEIGSKNIQLSNNINKTILFSPKKYGETILENDLIRVKISNLGGNISEIFLKKYKTYNDKILRLVKTKSFTFGLNLITLSGKKVDSNDWLFTPNLQETPYQYILTMKTIFPPGGELNYIYSLPKEKSYEVNFSITSRGLCSFAINNAIFFNCKQKLIGLEKNYSYENNYAQMCYSYGKNKKIKSLSEIRPDQNIVKKINWIANKQQFFTTIFFPKNTFQTTKIQSKRLTSPFYIKWGSMFSPLELVDNELNWKAKWDFVPLKYNLLKKYGDNFEDIIPFGWRIFRSINKNFFLKLLQFLEKTKLNYGVIIILMTIIVKLILFPITYWQCKFIAIMKMRRSDIEELNEKLKDADPFQKQQATIEFYKQIGINPMSVFFPAIFQIPIFYALFKFFPNIINLRGKSFLWAYDLTYYDSVFHLPLTIPIYGNHVSLFTLFYIFAFILYTKFSHINNYGNNNRLLKYFMPIIMLLFINNYASGLSLYYFISNILNLIILFLIKKKKITKYILRNN</sequence>
<organism evidence="17 18">
    <name type="scientific">Candidatus Walczuchella monophlebidarum</name>
    <dbReference type="NCBI Taxonomy" id="1415657"/>
    <lineage>
        <taxon>Bacteria</taxon>
        <taxon>Pseudomonadati</taxon>
        <taxon>Bacteroidota</taxon>
        <taxon>Flavobacteriia</taxon>
        <taxon>Flavobacteriales</taxon>
        <taxon>Candidatus Walczuchella</taxon>
    </lineage>
</organism>
<keyword evidence="9 14" id="KW-0472">Membrane</keyword>
<reference evidence="17 18" key="1">
    <citation type="journal article" date="2014" name="Genome Biol. Evol.">
        <title>Genome sequence of "Candidatus Walczuchella monophlebidarum" the flavobacterial endosymbiont of Llaveia axin axin (Hemiptera: Coccoidea: Monophlebidae).</title>
        <authorList>
            <person name="Rosas-Perez T."/>
            <person name="Rosenblueth M."/>
            <person name="Rincon-Rosales R."/>
            <person name="Mora J."/>
            <person name="Martinez-Romero E."/>
        </authorList>
    </citation>
    <scope>NUCLEOTIDE SEQUENCE [LARGE SCALE GENOMIC DNA]</scope>
    <source>
        <strain evidence="17">FNIIJ</strain>
    </source>
</reference>
<accession>A0A068DWF0</accession>
<dbReference type="NCBIfam" id="TIGR03592">
    <property type="entry name" value="yidC_oxa1_cterm"/>
    <property type="match status" value="1"/>
</dbReference>
<evidence type="ECO:0000256" key="10">
    <source>
        <dbReference type="ARBA" id="ARBA00023186"/>
    </source>
</evidence>